<dbReference type="EMBL" id="MU277299">
    <property type="protein sequence ID" value="KAI0055295.1"/>
    <property type="molecule type" value="Genomic_DNA"/>
</dbReference>
<gene>
    <name evidence="1" type="ORF">BV25DRAFT_231125</name>
</gene>
<protein>
    <submittedName>
        <fullName evidence="1">Uncharacterized protein</fullName>
    </submittedName>
</protein>
<comment type="caution">
    <text evidence="1">The sequence shown here is derived from an EMBL/GenBank/DDBJ whole genome shotgun (WGS) entry which is preliminary data.</text>
</comment>
<reference evidence="1" key="2">
    <citation type="journal article" date="2022" name="New Phytol.">
        <title>Evolutionary transition to the ectomycorrhizal habit in the genomes of a hyperdiverse lineage of mushroom-forming fungi.</title>
        <authorList>
            <person name="Looney B."/>
            <person name="Miyauchi S."/>
            <person name="Morin E."/>
            <person name="Drula E."/>
            <person name="Courty P.E."/>
            <person name="Kohler A."/>
            <person name="Kuo A."/>
            <person name="LaButti K."/>
            <person name="Pangilinan J."/>
            <person name="Lipzen A."/>
            <person name="Riley R."/>
            <person name="Andreopoulos W."/>
            <person name="He G."/>
            <person name="Johnson J."/>
            <person name="Nolan M."/>
            <person name="Tritt A."/>
            <person name="Barry K.W."/>
            <person name="Grigoriev I.V."/>
            <person name="Nagy L.G."/>
            <person name="Hibbett D."/>
            <person name="Henrissat B."/>
            <person name="Matheny P.B."/>
            <person name="Labbe J."/>
            <person name="Martin F.M."/>
        </authorList>
    </citation>
    <scope>NUCLEOTIDE SEQUENCE</scope>
    <source>
        <strain evidence="1">HHB10654</strain>
    </source>
</reference>
<reference evidence="1" key="1">
    <citation type="submission" date="2021-03" db="EMBL/GenBank/DDBJ databases">
        <authorList>
            <consortium name="DOE Joint Genome Institute"/>
            <person name="Ahrendt S."/>
            <person name="Looney B.P."/>
            <person name="Miyauchi S."/>
            <person name="Morin E."/>
            <person name="Drula E."/>
            <person name="Courty P.E."/>
            <person name="Chicoki N."/>
            <person name="Fauchery L."/>
            <person name="Kohler A."/>
            <person name="Kuo A."/>
            <person name="Labutti K."/>
            <person name="Pangilinan J."/>
            <person name="Lipzen A."/>
            <person name="Riley R."/>
            <person name="Andreopoulos W."/>
            <person name="He G."/>
            <person name="Johnson J."/>
            <person name="Barry K.W."/>
            <person name="Grigoriev I.V."/>
            <person name="Nagy L."/>
            <person name="Hibbett D."/>
            <person name="Henrissat B."/>
            <person name="Matheny P.B."/>
            <person name="Labbe J."/>
            <person name="Martin F."/>
        </authorList>
    </citation>
    <scope>NUCLEOTIDE SEQUENCE</scope>
    <source>
        <strain evidence="1">HHB10654</strain>
    </source>
</reference>
<evidence type="ECO:0000313" key="1">
    <source>
        <dbReference type="EMBL" id="KAI0055295.1"/>
    </source>
</evidence>
<name>A0ACB8SFR0_9AGAM</name>
<sequence>MLSHTSLSWTFWCVTFSGTGCCGPSRLEVVLRERRGGPLMVRYYHFDNNVLNERTSRLLTCVGRSLSEPQSLHPTEPRIHFDLMPTKYKRRLTTPFCHERTSNLSSYAVSGRRSFHSIHRGFLSPLKGLSSYFDANRRQAGLVLARTI</sequence>
<proteinExistence type="predicted"/>
<evidence type="ECO:0000313" key="2">
    <source>
        <dbReference type="Proteomes" id="UP000814140"/>
    </source>
</evidence>
<keyword evidence="2" id="KW-1185">Reference proteome</keyword>
<accession>A0ACB8SFR0</accession>
<organism evidence="1 2">
    <name type="scientific">Artomyces pyxidatus</name>
    <dbReference type="NCBI Taxonomy" id="48021"/>
    <lineage>
        <taxon>Eukaryota</taxon>
        <taxon>Fungi</taxon>
        <taxon>Dikarya</taxon>
        <taxon>Basidiomycota</taxon>
        <taxon>Agaricomycotina</taxon>
        <taxon>Agaricomycetes</taxon>
        <taxon>Russulales</taxon>
        <taxon>Auriscalpiaceae</taxon>
        <taxon>Artomyces</taxon>
    </lineage>
</organism>
<dbReference type="Proteomes" id="UP000814140">
    <property type="component" value="Unassembled WGS sequence"/>
</dbReference>